<dbReference type="SUPFAM" id="SSF46785">
    <property type="entry name" value="Winged helix' DNA-binding domain"/>
    <property type="match status" value="1"/>
</dbReference>
<dbReference type="Pfam" id="PF08279">
    <property type="entry name" value="HTH_11"/>
    <property type="match status" value="1"/>
</dbReference>
<dbReference type="InterPro" id="IPR013196">
    <property type="entry name" value="HTH_11"/>
</dbReference>
<dbReference type="PANTHER" id="PTHR34580">
    <property type="match status" value="1"/>
</dbReference>
<feature type="domain" description="WYL" evidence="2">
    <location>
        <begin position="141"/>
        <end position="206"/>
    </location>
</feature>
<protein>
    <recommendedName>
        <fullName evidence="5">HTH deoR-type domain-containing protein</fullName>
    </recommendedName>
</protein>
<dbReference type="RefSeq" id="WP_037546449.1">
    <property type="nucleotide sequence ID" value="NZ_JNUP01000041.1"/>
</dbReference>
<dbReference type="InterPro" id="IPR036390">
    <property type="entry name" value="WH_DNA-bd_sf"/>
</dbReference>
<evidence type="ECO:0000259" key="2">
    <source>
        <dbReference type="Pfam" id="PF13280"/>
    </source>
</evidence>
<name>A0A098R022_9SPIO</name>
<dbReference type="EMBL" id="JNUP01000041">
    <property type="protein sequence ID" value="KGE73294.1"/>
    <property type="molecule type" value="Genomic_DNA"/>
</dbReference>
<gene>
    <name evidence="3" type="ORF">DC28_04830</name>
</gene>
<dbReference type="PANTHER" id="PTHR34580:SF3">
    <property type="entry name" value="PROTEIN PAFB"/>
    <property type="match status" value="1"/>
</dbReference>
<proteinExistence type="predicted"/>
<dbReference type="InterPro" id="IPR051534">
    <property type="entry name" value="CBASS_pafABC_assoc_protein"/>
</dbReference>
<dbReference type="PROSITE" id="PS52050">
    <property type="entry name" value="WYL"/>
    <property type="match status" value="1"/>
</dbReference>
<reference evidence="3 4" key="1">
    <citation type="submission" date="2014-05" db="EMBL/GenBank/DDBJ databases">
        <title>De novo Genome Sequence of Spirocheata sp.</title>
        <authorList>
            <person name="Shivani Y."/>
            <person name="Subhash Y."/>
            <person name="Tushar L."/>
            <person name="Sasikala C."/>
            <person name="Ramana C.V."/>
        </authorList>
    </citation>
    <scope>NUCLEOTIDE SEQUENCE [LARGE SCALE GENOMIC DNA]</scope>
    <source>
        <strain evidence="3 4">JC230</strain>
    </source>
</reference>
<keyword evidence="4" id="KW-1185">Reference proteome</keyword>
<dbReference type="InterPro" id="IPR026881">
    <property type="entry name" value="WYL_dom"/>
</dbReference>
<dbReference type="eggNOG" id="COG2378">
    <property type="taxonomic scope" value="Bacteria"/>
</dbReference>
<dbReference type="AlphaFoldDB" id="A0A098R022"/>
<dbReference type="InterPro" id="IPR028349">
    <property type="entry name" value="PafC-like"/>
</dbReference>
<feature type="domain" description="Helix-turn-helix type 11" evidence="1">
    <location>
        <begin position="2"/>
        <end position="54"/>
    </location>
</feature>
<evidence type="ECO:0000259" key="1">
    <source>
        <dbReference type="Pfam" id="PF08279"/>
    </source>
</evidence>
<dbReference type="InterPro" id="IPR036388">
    <property type="entry name" value="WH-like_DNA-bd_sf"/>
</dbReference>
<accession>A0A098R022</accession>
<comment type="caution">
    <text evidence="3">The sequence shown here is derived from an EMBL/GenBank/DDBJ whole genome shotgun (WGS) entry which is preliminary data.</text>
</comment>
<evidence type="ECO:0008006" key="5">
    <source>
        <dbReference type="Google" id="ProtNLM"/>
    </source>
</evidence>
<organism evidence="3 4">
    <name type="scientific">Spirochaeta lutea</name>
    <dbReference type="NCBI Taxonomy" id="1480694"/>
    <lineage>
        <taxon>Bacteria</taxon>
        <taxon>Pseudomonadati</taxon>
        <taxon>Spirochaetota</taxon>
        <taxon>Spirochaetia</taxon>
        <taxon>Spirochaetales</taxon>
        <taxon>Spirochaetaceae</taxon>
        <taxon>Spirochaeta</taxon>
    </lineage>
</organism>
<dbReference type="PIRSF" id="PIRSF016838">
    <property type="entry name" value="PafC"/>
    <property type="match status" value="1"/>
</dbReference>
<evidence type="ECO:0000313" key="4">
    <source>
        <dbReference type="Proteomes" id="UP000029692"/>
    </source>
</evidence>
<dbReference type="STRING" id="1480694.DC28_04830"/>
<dbReference type="Gene3D" id="1.10.10.10">
    <property type="entry name" value="Winged helix-like DNA-binding domain superfamily/Winged helix DNA-binding domain"/>
    <property type="match status" value="1"/>
</dbReference>
<sequence>MRLLAVLELLEIYSSISGPELARRLEVDRRTVRRYIVTLQDMGIPVASERGPYGSYRLERGSRLPPLIFNDSEASAIILGLMVLRQMRFPMDPTAIEAAYAKTKRLLPEKLLGYVNDLEDLVTVYNPPYIPISQIPHTDFVSLLDHAIKKRKTVEITHVSQDGRVTTREVDLYGLVLIPGHWYTAGYCHLRKDLRTFRLDRLRSVTKTEKVFERPENFDVLNHVLGSIERVQSRFEVEVMLKTSLDHALGCLPSETHYLEPVDGGVLYRQSTSRLDWVAFSLITLDVPIIIRKPQELSEVFRGISEKAGKIAAS</sequence>
<evidence type="ECO:0000313" key="3">
    <source>
        <dbReference type="EMBL" id="KGE73294.1"/>
    </source>
</evidence>
<dbReference type="Proteomes" id="UP000029692">
    <property type="component" value="Unassembled WGS sequence"/>
</dbReference>
<dbReference type="Pfam" id="PF13280">
    <property type="entry name" value="WYL"/>
    <property type="match status" value="1"/>
</dbReference>